<evidence type="ECO:0000256" key="1">
    <source>
        <dbReference type="SAM" id="MobiDB-lite"/>
    </source>
</evidence>
<feature type="region of interest" description="Disordered" evidence="1">
    <location>
        <begin position="196"/>
        <end position="234"/>
    </location>
</feature>
<dbReference type="KEGG" id="zca:113932208"/>
<feature type="region of interest" description="Disordered" evidence="1">
    <location>
        <begin position="327"/>
        <end position="362"/>
    </location>
</feature>
<name>A0A6J2ECS9_ZALCA</name>
<evidence type="ECO:0000313" key="2">
    <source>
        <dbReference type="Proteomes" id="UP000515165"/>
    </source>
</evidence>
<reference evidence="3" key="1">
    <citation type="submission" date="2025-08" db="UniProtKB">
        <authorList>
            <consortium name="RefSeq"/>
        </authorList>
    </citation>
    <scope>IDENTIFICATION</scope>
    <source>
        <tissue evidence="3">Blood</tissue>
    </source>
</reference>
<dbReference type="RefSeq" id="XP_027466730.2">
    <property type="nucleotide sequence ID" value="XM_027610929.2"/>
</dbReference>
<proteinExistence type="predicted"/>
<sequence length="362" mass="38133">MCQIETPKPLEILIRLPQINSKETLAGRAARTFSYLRLGGGLLTVEGNAAWRCGAGVRSGREAGSRCLPLRPTHHTGHCRGHVSGRGRSDRPSGCSWALLGAGGPAGLLRGKEAGLAGAALPHPVLLPRGRPGQFARSLAASGQASFCGDRLGDFALNAPWHLSSLIPVPQAGTPVTGAVGRVGVAWHLRPELSPRRRGAKPLLGGSPSSAGAGLPQRRAASRPPNAGGPSPSRLIHCQAWRQQQGRQRAEQPLAASVLTFQVRHWLDPPRAACQALRRVALGGLVWPQPSFSMVGWGPRCSWPAPRRRPLGKVRGQDILPMGAEVGGRWELGTDGARAPRGCPAGRDPAQGLQSSVHPRTG</sequence>
<organism evidence="2 3">
    <name type="scientific">Zalophus californianus</name>
    <name type="common">California sealion</name>
    <dbReference type="NCBI Taxonomy" id="9704"/>
    <lineage>
        <taxon>Eukaryota</taxon>
        <taxon>Metazoa</taxon>
        <taxon>Chordata</taxon>
        <taxon>Craniata</taxon>
        <taxon>Vertebrata</taxon>
        <taxon>Euteleostomi</taxon>
        <taxon>Mammalia</taxon>
        <taxon>Eutheria</taxon>
        <taxon>Laurasiatheria</taxon>
        <taxon>Carnivora</taxon>
        <taxon>Caniformia</taxon>
        <taxon>Pinnipedia</taxon>
        <taxon>Otariidae</taxon>
        <taxon>Zalophus</taxon>
    </lineage>
</organism>
<dbReference type="Proteomes" id="UP000515165">
    <property type="component" value="Chromosome 10"/>
</dbReference>
<dbReference type="AlphaFoldDB" id="A0A6J2ECS9"/>
<protein>
    <submittedName>
        <fullName evidence="3">Uncharacterized protein LOC113932208</fullName>
    </submittedName>
</protein>
<dbReference type="GeneID" id="113932208"/>
<evidence type="ECO:0000313" key="3">
    <source>
        <dbReference type="RefSeq" id="XP_027466730.2"/>
    </source>
</evidence>
<gene>
    <name evidence="3" type="primary">LOC113932208</name>
</gene>
<accession>A0A6J2ECS9</accession>
<feature type="compositionally biased region" description="Polar residues" evidence="1">
    <location>
        <begin position="352"/>
        <end position="362"/>
    </location>
</feature>
<keyword evidence="2" id="KW-1185">Reference proteome</keyword>
<feature type="compositionally biased region" description="Low complexity" evidence="1">
    <location>
        <begin position="202"/>
        <end position="216"/>
    </location>
</feature>